<feature type="region of interest" description="Disordered" evidence="2">
    <location>
        <begin position="140"/>
        <end position="169"/>
    </location>
</feature>
<dbReference type="Pfam" id="PF00102">
    <property type="entry name" value="Y_phosphatase"/>
    <property type="match status" value="1"/>
</dbReference>
<dbReference type="GO" id="GO:0004725">
    <property type="term" value="F:protein tyrosine phosphatase activity"/>
    <property type="evidence" value="ECO:0007669"/>
    <property type="project" value="InterPro"/>
</dbReference>
<comment type="caution">
    <text evidence="5">The sequence shown here is derived from an EMBL/GenBank/DDBJ whole genome shotgun (WGS) entry which is preliminary data.</text>
</comment>
<dbReference type="SUPFAM" id="SSF52799">
    <property type="entry name" value="(Phosphotyrosine protein) phosphatases II"/>
    <property type="match status" value="1"/>
</dbReference>
<protein>
    <recommendedName>
        <fullName evidence="4">Tyrosine-protein phosphatase domain-containing protein</fullName>
    </recommendedName>
</protein>
<proteinExistence type="predicted"/>
<dbReference type="EMBL" id="MRZV01000088">
    <property type="protein sequence ID" value="PIK59246.1"/>
    <property type="molecule type" value="Genomic_DNA"/>
</dbReference>
<dbReference type="InterPro" id="IPR029021">
    <property type="entry name" value="Prot-tyrosine_phosphatase-like"/>
</dbReference>
<feature type="transmembrane region" description="Helical" evidence="3">
    <location>
        <begin position="110"/>
        <end position="134"/>
    </location>
</feature>
<evidence type="ECO:0000259" key="4">
    <source>
        <dbReference type="PROSITE" id="PS50055"/>
    </source>
</evidence>
<dbReference type="GO" id="GO:0016020">
    <property type="term" value="C:membrane"/>
    <property type="evidence" value="ECO:0007669"/>
    <property type="project" value="UniProtKB-SubCell"/>
</dbReference>
<dbReference type="InterPro" id="IPR000242">
    <property type="entry name" value="PTP_cat"/>
</dbReference>
<gene>
    <name evidence="5" type="ORF">BSL78_03830</name>
</gene>
<dbReference type="Gene3D" id="3.90.190.10">
    <property type="entry name" value="Protein tyrosine phosphatase superfamily"/>
    <property type="match status" value="1"/>
</dbReference>
<dbReference type="InterPro" id="IPR050713">
    <property type="entry name" value="RTP_Phos/Ushers"/>
</dbReference>
<accession>A0A2G8LG71</accession>
<dbReference type="OrthoDB" id="6144703at2759"/>
<dbReference type="PANTHER" id="PTHR46957:SF6">
    <property type="entry name" value="PROTEIN-TYROSINE-PHOSPHATASE"/>
    <property type="match status" value="1"/>
</dbReference>
<dbReference type="Proteomes" id="UP000230750">
    <property type="component" value="Unassembled WGS sequence"/>
</dbReference>
<name>A0A2G8LG71_STIJA</name>
<dbReference type="AlphaFoldDB" id="A0A2G8LG71"/>
<evidence type="ECO:0000313" key="6">
    <source>
        <dbReference type="Proteomes" id="UP000230750"/>
    </source>
</evidence>
<reference evidence="5 6" key="1">
    <citation type="journal article" date="2017" name="PLoS Biol.">
        <title>The sea cucumber genome provides insights into morphological evolution and visceral regeneration.</title>
        <authorList>
            <person name="Zhang X."/>
            <person name="Sun L."/>
            <person name="Yuan J."/>
            <person name="Sun Y."/>
            <person name="Gao Y."/>
            <person name="Zhang L."/>
            <person name="Li S."/>
            <person name="Dai H."/>
            <person name="Hamel J.F."/>
            <person name="Liu C."/>
            <person name="Yu Y."/>
            <person name="Liu S."/>
            <person name="Lin W."/>
            <person name="Guo K."/>
            <person name="Jin S."/>
            <person name="Xu P."/>
            <person name="Storey K.B."/>
            <person name="Huan P."/>
            <person name="Zhang T."/>
            <person name="Zhou Y."/>
            <person name="Zhang J."/>
            <person name="Lin C."/>
            <person name="Li X."/>
            <person name="Xing L."/>
            <person name="Huo D."/>
            <person name="Sun M."/>
            <person name="Wang L."/>
            <person name="Mercier A."/>
            <person name="Li F."/>
            <person name="Yang H."/>
            <person name="Xiang J."/>
        </authorList>
    </citation>
    <scope>NUCLEOTIDE SEQUENCE [LARGE SCALE GENOMIC DNA]</scope>
    <source>
        <strain evidence="5">Shaxun</strain>
        <tissue evidence="5">Muscle</tissue>
    </source>
</reference>
<organism evidence="5 6">
    <name type="scientific">Stichopus japonicus</name>
    <name type="common">Sea cucumber</name>
    <dbReference type="NCBI Taxonomy" id="307972"/>
    <lineage>
        <taxon>Eukaryota</taxon>
        <taxon>Metazoa</taxon>
        <taxon>Echinodermata</taxon>
        <taxon>Eleutherozoa</taxon>
        <taxon>Echinozoa</taxon>
        <taxon>Holothuroidea</taxon>
        <taxon>Aspidochirotacea</taxon>
        <taxon>Aspidochirotida</taxon>
        <taxon>Stichopodidae</taxon>
        <taxon>Apostichopus</taxon>
    </lineage>
</organism>
<dbReference type="PROSITE" id="PS50055">
    <property type="entry name" value="TYR_PHOSPHATASE_PTP"/>
    <property type="match status" value="1"/>
</dbReference>
<sequence>MSFMSNDRTYYIRVQLKSIIRQKRDVDGFGSFNENPDLYIAAEVEKKDENQMFTVGDGEMYGMYLNAPLREGESYDVFIGTGSKAGEDVVVVWSNPVSVVTPRPPGMPSLIIKIVPVVVVIFLVVLVTFGVIIYRRRSSSKRPDGEHHPRLPVTNPGYAEDDESARSKPELNEYAVIDDKLIRIADLATYVKQKKENRTDNFFTEFETLPSNKLHPWTVAEKPENKTKNRYGNIIPYDSSRVVLEKINGDPHSDYINASYIDGYKSPKKFIASHGPNKASVVDFWRMVWQENVPTIVMLTPLVEHDKFLKCLVFHVCSIHFMCPASMCMWSRGNYTTPRVSWSEERNLVRKSWTPLKVNPVYLAATGYGPQSRKTFCAGMIFPPVHLNELLSTSSRRAGVNTGTFYNWSRELRQNVYSGASDPNLQSLFQSRFNELRMGWC</sequence>
<dbReference type="SMART" id="SM00194">
    <property type="entry name" value="PTPc"/>
    <property type="match status" value="1"/>
</dbReference>
<evidence type="ECO:0000256" key="3">
    <source>
        <dbReference type="SAM" id="Phobius"/>
    </source>
</evidence>
<keyword evidence="3" id="KW-1133">Transmembrane helix</keyword>
<evidence type="ECO:0000256" key="1">
    <source>
        <dbReference type="ARBA" id="ARBA00004479"/>
    </source>
</evidence>
<keyword evidence="6" id="KW-1185">Reference proteome</keyword>
<keyword evidence="3" id="KW-0812">Transmembrane</keyword>
<evidence type="ECO:0000256" key="2">
    <source>
        <dbReference type="SAM" id="MobiDB-lite"/>
    </source>
</evidence>
<evidence type="ECO:0000313" key="5">
    <source>
        <dbReference type="EMBL" id="PIK59246.1"/>
    </source>
</evidence>
<feature type="domain" description="Tyrosine-protein phosphatase" evidence="4">
    <location>
        <begin position="202"/>
        <end position="311"/>
    </location>
</feature>
<dbReference type="STRING" id="307972.A0A2G8LG71"/>
<dbReference type="PANTHER" id="PTHR46957">
    <property type="entry name" value="CYTOKINE RECEPTOR"/>
    <property type="match status" value="1"/>
</dbReference>
<dbReference type="PRINTS" id="PR00700">
    <property type="entry name" value="PRTYPHPHTASE"/>
</dbReference>
<comment type="subcellular location">
    <subcellularLocation>
        <location evidence="1">Membrane</location>
        <topology evidence="1">Single-pass type I membrane protein</topology>
    </subcellularLocation>
</comment>
<keyword evidence="3" id="KW-0472">Membrane</keyword>